<dbReference type="Proteomes" id="UP000799772">
    <property type="component" value="Unassembled WGS sequence"/>
</dbReference>
<proteinExistence type="inferred from homology"/>
<evidence type="ECO:0000256" key="1">
    <source>
        <dbReference type="ARBA" id="ARBA00004141"/>
    </source>
</evidence>
<dbReference type="SUPFAM" id="SSF103473">
    <property type="entry name" value="MFS general substrate transporter"/>
    <property type="match status" value="2"/>
</dbReference>
<evidence type="ECO:0000256" key="3">
    <source>
        <dbReference type="ARBA" id="ARBA00022692"/>
    </source>
</evidence>
<dbReference type="PANTHER" id="PTHR11654">
    <property type="entry name" value="OLIGOPEPTIDE TRANSPORTER-RELATED"/>
    <property type="match status" value="1"/>
</dbReference>
<protein>
    <submittedName>
        <fullName evidence="8">MFS peptide transporter</fullName>
    </submittedName>
</protein>
<reference evidence="8" key="1">
    <citation type="journal article" date="2020" name="Stud. Mycol.">
        <title>101 Dothideomycetes genomes: a test case for predicting lifestyles and emergence of pathogens.</title>
        <authorList>
            <person name="Haridas S."/>
            <person name="Albert R."/>
            <person name="Binder M."/>
            <person name="Bloem J."/>
            <person name="Labutti K."/>
            <person name="Salamov A."/>
            <person name="Andreopoulos B."/>
            <person name="Baker S."/>
            <person name="Barry K."/>
            <person name="Bills G."/>
            <person name="Bluhm B."/>
            <person name="Cannon C."/>
            <person name="Castanera R."/>
            <person name="Culley D."/>
            <person name="Daum C."/>
            <person name="Ezra D."/>
            <person name="Gonzalez J."/>
            <person name="Henrissat B."/>
            <person name="Kuo A."/>
            <person name="Liang C."/>
            <person name="Lipzen A."/>
            <person name="Lutzoni F."/>
            <person name="Magnuson J."/>
            <person name="Mondo S."/>
            <person name="Nolan M."/>
            <person name="Ohm R."/>
            <person name="Pangilinan J."/>
            <person name="Park H.-J."/>
            <person name="Ramirez L."/>
            <person name="Alfaro M."/>
            <person name="Sun H."/>
            <person name="Tritt A."/>
            <person name="Yoshinaga Y."/>
            <person name="Zwiers L.-H."/>
            <person name="Turgeon B."/>
            <person name="Goodwin S."/>
            <person name="Spatafora J."/>
            <person name="Crous P."/>
            <person name="Grigoriev I."/>
        </authorList>
    </citation>
    <scope>NUCLEOTIDE SEQUENCE</scope>
    <source>
        <strain evidence="8">CBS 133067</strain>
    </source>
</reference>
<feature type="region of interest" description="Disordered" evidence="6">
    <location>
        <begin position="614"/>
        <end position="641"/>
    </location>
</feature>
<evidence type="ECO:0000313" key="8">
    <source>
        <dbReference type="EMBL" id="KAF2093775.1"/>
    </source>
</evidence>
<gene>
    <name evidence="8" type="ORF">NA57DRAFT_47416</name>
</gene>
<feature type="transmembrane region" description="Helical" evidence="7">
    <location>
        <begin position="377"/>
        <end position="395"/>
    </location>
</feature>
<feature type="transmembrane region" description="Helical" evidence="7">
    <location>
        <begin position="118"/>
        <end position="135"/>
    </location>
</feature>
<feature type="region of interest" description="Disordered" evidence="6">
    <location>
        <begin position="1"/>
        <end position="41"/>
    </location>
</feature>
<keyword evidence="3 7" id="KW-0812">Transmembrane</keyword>
<dbReference type="OrthoDB" id="8904098at2759"/>
<evidence type="ECO:0000256" key="7">
    <source>
        <dbReference type="SAM" id="Phobius"/>
    </source>
</evidence>
<feature type="transmembrane region" description="Helical" evidence="7">
    <location>
        <begin position="556"/>
        <end position="579"/>
    </location>
</feature>
<evidence type="ECO:0000256" key="4">
    <source>
        <dbReference type="ARBA" id="ARBA00022989"/>
    </source>
</evidence>
<comment type="caution">
    <text evidence="8">The sequence shown here is derived from an EMBL/GenBank/DDBJ whole genome shotgun (WGS) entry which is preliminary data.</text>
</comment>
<dbReference type="AlphaFoldDB" id="A0A9P4M1S2"/>
<dbReference type="InterPro" id="IPR036259">
    <property type="entry name" value="MFS_trans_sf"/>
</dbReference>
<feature type="transmembrane region" description="Helical" evidence="7">
    <location>
        <begin position="278"/>
        <end position="300"/>
    </location>
</feature>
<feature type="compositionally biased region" description="Basic and acidic residues" evidence="6">
    <location>
        <begin position="614"/>
        <end position="631"/>
    </location>
</feature>
<dbReference type="Pfam" id="PF00854">
    <property type="entry name" value="PTR2"/>
    <property type="match status" value="1"/>
</dbReference>
<evidence type="ECO:0000313" key="9">
    <source>
        <dbReference type="Proteomes" id="UP000799772"/>
    </source>
</evidence>
<comment type="subcellular location">
    <subcellularLocation>
        <location evidence="1">Membrane</location>
        <topology evidence="1">Multi-pass membrane protein</topology>
    </subcellularLocation>
</comment>
<name>A0A9P4M1S2_9PEZI</name>
<dbReference type="GO" id="GO:0016020">
    <property type="term" value="C:membrane"/>
    <property type="evidence" value="ECO:0007669"/>
    <property type="project" value="UniProtKB-SubCell"/>
</dbReference>
<feature type="transmembrane region" description="Helical" evidence="7">
    <location>
        <begin position="255"/>
        <end position="272"/>
    </location>
</feature>
<feature type="transmembrane region" description="Helical" evidence="7">
    <location>
        <begin position="142"/>
        <end position="165"/>
    </location>
</feature>
<evidence type="ECO:0000256" key="2">
    <source>
        <dbReference type="ARBA" id="ARBA00005982"/>
    </source>
</evidence>
<dbReference type="GO" id="GO:0022857">
    <property type="term" value="F:transmembrane transporter activity"/>
    <property type="evidence" value="ECO:0007669"/>
    <property type="project" value="InterPro"/>
</dbReference>
<keyword evidence="5 7" id="KW-0472">Membrane</keyword>
<evidence type="ECO:0000256" key="5">
    <source>
        <dbReference type="ARBA" id="ARBA00023136"/>
    </source>
</evidence>
<feature type="compositionally biased region" description="Acidic residues" evidence="6">
    <location>
        <begin position="26"/>
        <end position="39"/>
    </location>
</feature>
<comment type="similarity">
    <text evidence="2">Belongs to the major facilitator superfamily. Proton-dependent oligopeptide transporter (POT/PTR) (TC 2.A.17) family.</text>
</comment>
<feature type="transmembrane region" description="Helical" evidence="7">
    <location>
        <begin position="447"/>
        <end position="469"/>
    </location>
</feature>
<keyword evidence="9" id="KW-1185">Reference proteome</keyword>
<dbReference type="InterPro" id="IPR000109">
    <property type="entry name" value="POT_fam"/>
</dbReference>
<feature type="transmembrane region" description="Helical" evidence="7">
    <location>
        <begin position="529"/>
        <end position="549"/>
    </location>
</feature>
<evidence type="ECO:0000256" key="6">
    <source>
        <dbReference type="SAM" id="MobiDB-lite"/>
    </source>
</evidence>
<accession>A0A9P4M1S2</accession>
<dbReference type="EMBL" id="ML978136">
    <property type="protein sequence ID" value="KAF2093775.1"/>
    <property type="molecule type" value="Genomic_DNA"/>
</dbReference>
<dbReference type="Gene3D" id="1.20.1250.20">
    <property type="entry name" value="MFS general substrate transporter like domains"/>
    <property type="match status" value="1"/>
</dbReference>
<sequence>MPFDSKGSIATDIQDIPEETIHSVDDTDNQDEAYPEPTEEERITLRKVPAKIPLIAYSLCLAEFAERASYYGISGVSNNFMQFPLPKGGNGAGAPPRGTELTAGALGRGLQFSSSFKLFFSLLGCLIPLFVAWVADAKIGRYKAIVVGVAICLVSHVVIVVGALPSVLQKGTGTAPYMIGRVLLSVSCGLLKPTLLPTFLDQYRHQREYTEMREARSCQRRSPADVGIHYANREMTQEKVLVDPETTIQRMALDFSWFVNLGAFFSIATAYAEKFVGWWLAFLLPLIVNIFMPIVMAVTYKQTYRAPPKGEEVTGVFRILSLAIRRNRGRLWKSDAWEEVKPSTLKREGITAIGGKPIIWSEQLVEDVRRAMTACSMFLFLPLYFINISGVGSIATSQGSTLTKKHAPNDLLYNVNPLTILVFVPFLTYVVYPALRKYGIEFKRVNRMVLGFVLCAFSGAVGAILQWHVYRTSPCLKFATGCEVEPHVSPLSVWVQVPMYALSAAGEPFVLNTSYEIAYARAPPNMKTFVLAAFYFMHAVCNLLGLALMPLSKDPYLVWLWAGPAIALLLQTGFFWWMYNSVNDDEFMVSNRDDYIDDREADIELSKCVADIGDGSKRTEGYDDQRPKDNSGEPEEAGCGGVIRRSQLQRNLNLQPQ</sequence>
<organism evidence="8 9">
    <name type="scientific">Rhizodiscina lignyota</name>
    <dbReference type="NCBI Taxonomy" id="1504668"/>
    <lineage>
        <taxon>Eukaryota</taxon>
        <taxon>Fungi</taxon>
        <taxon>Dikarya</taxon>
        <taxon>Ascomycota</taxon>
        <taxon>Pezizomycotina</taxon>
        <taxon>Dothideomycetes</taxon>
        <taxon>Pleosporomycetidae</taxon>
        <taxon>Aulographales</taxon>
        <taxon>Rhizodiscinaceae</taxon>
        <taxon>Rhizodiscina</taxon>
    </lineage>
</organism>
<feature type="transmembrane region" description="Helical" evidence="7">
    <location>
        <begin position="177"/>
        <end position="200"/>
    </location>
</feature>
<feature type="transmembrane region" description="Helical" evidence="7">
    <location>
        <begin position="415"/>
        <end position="435"/>
    </location>
</feature>
<keyword evidence="4 7" id="KW-1133">Transmembrane helix</keyword>